<feature type="transmembrane region" description="Helical" evidence="1">
    <location>
        <begin position="12"/>
        <end position="30"/>
    </location>
</feature>
<keyword evidence="1" id="KW-0812">Transmembrane</keyword>
<accession>A0ABW5RU04</accession>
<keyword evidence="1" id="KW-1133">Transmembrane helix</keyword>
<dbReference type="RefSeq" id="WP_377936276.1">
    <property type="nucleotide sequence ID" value="NZ_JBHUMF010000031.1"/>
</dbReference>
<comment type="caution">
    <text evidence="2">The sequence shown here is derived from an EMBL/GenBank/DDBJ whole genome shotgun (WGS) entry which is preliminary data.</text>
</comment>
<evidence type="ECO:0000256" key="1">
    <source>
        <dbReference type="SAM" id="Phobius"/>
    </source>
</evidence>
<proteinExistence type="predicted"/>
<feature type="transmembrane region" description="Helical" evidence="1">
    <location>
        <begin position="36"/>
        <end position="55"/>
    </location>
</feature>
<keyword evidence="1" id="KW-0472">Membrane</keyword>
<evidence type="ECO:0000313" key="3">
    <source>
        <dbReference type="Proteomes" id="UP001597506"/>
    </source>
</evidence>
<sequence length="63" mass="7109">MEVVEFNKKVRVMVGLVGCFLLCMNGLYHLTTGSLWFVPIILAIGGFIGCIEGIIEWRKMDVF</sequence>
<dbReference type="Proteomes" id="UP001597506">
    <property type="component" value="Unassembled WGS sequence"/>
</dbReference>
<reference evidence="3" key="1">
    <citation type="journal article" date="2019" name="Int. J. Syst. Evol. Microbiol.">
        <title>The Global Catalogue of Microorganisms (GCM) 10K type strain sequencing project: providing services to taxonomists for standard genome sequencing and annotation.</title>
        <authorList>
            <consortium name="The Broad Institute Genomics Platform"/>
            <consortium name="The Broad Institute Genome Sequencing Center for Infectious Disease"/>
            <person name="Wu L."/>
            <person name="Ma J."/>
        </authorList>
    </citation>
    <scope>NUCLEOTIDE SEQUENCE [LARGE SCALE GENOMIC DNA]</scope>
    <source>
        <strain evidence="3">KCTC 3913</strain>
    </source>
</reference>
<organism evidence="2 3">
    <name type="scientific">Bacillus seohaeanensis</name>
    <dbReference type="NCBI Taxonomy" id="284580"/>
    <lineage>
        <taxon>Bacteria</taxon>
        <taxon>Bacillati</taxon>
        <taxon>Bacillota</taxon>
        <taxon>Bacilli</taxon>
        <taxon>Bacillales</taxon>
        <taxon>Bacillaceae</taxon>
        <taxon>Bacillus</taxon>
    </lineage>
</organism>
<protein>
    <recommendedName>
        <fullName evidence="4">DUF5668 domain-containing protein</fullName>
    </recommendedName>
</protein>
<name>A0ABW5RU04_9BACI</name>
<evidence type="ECO:0000313" key="2">
    <source>
        <dbReference type="EMBL" id="MFD2681775.1"/>
    </source>
</evidence>
<dbReference type="EMBL" id="JBHUMF010000031">
    <property type="protein sequence ID" value="MFD2681775.1"/>
    <property type="molecule type" value="Genomic_DNA"/>
</dbReference>
<keyword evidence="3" id="KW-1185">Reference proteome</keyword>
<gene>
    <name evidence="2" type="ORF">ACFSUL_13625</name>
</gene>
<evidence type="ECO:0008006" key="4">
    <source>
        <dbReference type="Google" id="ProtNLM"/>
    </source>
</evidence>